<name>A0AAU9KJP3_9CILI</name>
<organism evidence="1 2">
    <name type="scientific">Blepharisma stoltei</name>
    <dbReference type="NCBI Taxonomy" id="1481888"/>
    <lineage>
        <taxon>Eukaryota</taxon>
        <taxon>Sar</taxon>
        <taxon>Alveolata</taxon>
        <taxon>Ciliophora</taxon>
        <taxon>Postciliodesmatophora</taxon>
        <taxon>Heterotrichea</taxon>
        <taxon>Heterotrichida</taxon>
        <taxon>Blepharismidae</taxon>
        <taxon>Blepharisma</taxon>
    </lineage>
</organism>
<dbReference type="Proteomes" id="UP001162131">
    <property type="component" value="Unassembled WGS sequence"/>
</dbReference>
<gene>
    <name evidence="1" type="ORF">BSTOLATCC_MIC65298</name>
</gene>
<keyword evidence="2" id="KW-1185">Reference proteome</keyword>
<dbReference type="EMBL" id="CAJZBQ010000063">
    <property type="protein sequence ID" value="CAG9335990.1"/>
    <property type="molecule type" value="Genomic_DNA"/>
</dbReference>
<reference evidence="1" key="1">
    <citation type="submission" date="2021-09" db="EMBL/GenBank/DDBJ databases">
        <authorList>
            <consortium name="AG Swart"/>
            <person name="Singh M."/>
            <person name="Singh A."/>
            <person name="Seah K."/>
            <person name="Emmerich C."/>
        </authorList>
    </citation>
    <scope>NUCLEOTIDE SEQUENCE</scope>
    <source>
        <strain evidence="1">ATCC30299</strain>
    </source>
</reference>
<protein>
    <submittedName>
        <fullName evidence="1">Uncharacterized protein</fullName>
    </submittedName>
</protein>
<comment type="caution">
    <text evidence="1">The sequence shown here is derived from an EMBL/GenBank/DDBJ whole genome shotgun (WGS) entry which is preliminary data.</text>
</comment>
<accession>A0AAU9KJP3</accession>
<evidence type="ECO:0000313" key="2">
    <source>
        <dbReference type="Proteomes" id="UP001162131"/>
    </source>
</evidence>
<evidence type="ECO:0000313" key="1">
    <source>
        <dbReference type="EMBL" id="CAG9335990.1"/>
    </source>
</evidence>
<sequence>MGLFAYAKHFSRALTKMRAPAPNMQFSNLSYRLQSTVNPSTFLIKSPEFQTMVATLGKLDAISISDDDEEVGKRRVNEIEERIIS</sequence>
<dbReference type="AlphaFoldDB" id="A0AAU9KJP3"/>
<proteinExistence type="predicted"/>